<proteinExistence type="predicted"/>
<protein>
    <submittedName>
        <fullName evidence="1">Uncharacterized protein</fullName>
    </submittedName>
</protein>
<dbReference type="AlphaFoldDB" id="A0A426XLW9"/>
<name>A0A426XLW9_ENSVE</name>
<evidence type="ECO:0000313" key="1">
    <source>
        <dbReference type="EMBL" id="RRT40431.1"/>
    </source>
</evidence>
<organism evidence="1 2">
    <name type="scientific">Ensete ventricosum</name>
    <name type="common">Abyssinian banana</name>
    <name type="synonym">Musa ensete</name>
    <dbReference type="NCBI Taxonomy" id="4639"/>
    <lineage>
        <taxon>Eukaryota</taxon>
        <taxon>Viridiplantae</taxon>
        <taxon>Streptophyta</taxon>
        <taxon>Embryophyta</taxon>
        <taxon>Tracheophyta</taxon>
        <taxon>Spermatophyta</taxon>
        <taxon>Magnoliopsida</taxon>
        <taxon>Liliopsida</taxon>
        <taxon>Zingiberales</taxon>
        <taxon>Musaceae</taxon>
        <taxon>Ensete</taxon>
    </lineage>
</organism>
<sequence>MMVINIAQSLARNRVSIDFSCTISEIQYTSHFQLISPWEVVRAWFRKKSDWS</sequence>
<dbReference type="EMBL" id="AMZH03019387">
    <property type="protein sequence ID" value="RRT40431.1"/>
    <property type="molecule type" value="Genomic_DNA"/>
</dbReference>
<evidence type="ECO:0000313" key="2">
    <source>
        <dbReference type="Proteomes" id="UP000287651"/>
    </source>
</evidence>
<gene>
    <name evidence="1" type="ORF">B296_00044170</name>
</gene>
<dbReference type="Proteomes" id="UP000287651">
    <property type="component" value="Unassembled WGS sequence"/>
</dbReference>
<comment type="caution">
    <text evidence="1">The sequence shown here is derived from an EMBL/GenBank/DDBJ whole genome shotgun (WGS) entry which is preliminary data.</text>
</comment>
<accession>A0A426XLW9</accession>
<reference evidence="1 2" key="1">
    <citation type="journal article" date="2014" name="Agronomy (Basel)">
        <title>A Draft Genome Sequence for Ensete ventricosum, the Drought-Tolerant Tree Against Hunger.</title>
        <authorList>
            <person name="Harrison J."/>
            <person name="Moore K.A."/>
            <person name="Paszkiewicz K."/>
            <person name="Jones T."/>
            <person name="Grant M."/>
            <person name="Ambacheew D."/>
            <person name="Muzemil S."/>
            <person name="Studholme D.J."/>
        </authorList>
    </citation>
    <scope>NUCLEOTIDE SEQUENCE [LARGE SCALE GENOMIC DNA]</scope>
</reference>